<reference evidence="2 3" key="1">
    <citation type="submission" date="2016-09" db="EMBL/GenBank/DDBJ databases">
        <title>Extensive genetic diversity and differential bi-allelic expression allows diatom success in the polar Southern Ocean.</title>
        <authorList>
            <consortium name="DOE Joint Genome Institute"/>
            <person name="Mock T."/>
            <person name="Otillar R.P."/>
            <person name="Strauss J."/>
            <person name="Dupont C."/>
            <person name="Frickenhaus S."/>
            <person name="Maumus F."/>
            <person name="Mcmullan M."/>
            <person name="Sanges R."/>
            <person name="Schmutz J."/>
            <person name="Toseland A."/>
            <person name="Valas R."/>
            <person name="Veluchamy A."/>
            <person name="Ward B.J."/>
            <person name="Allen A."/>
            <person name="Barry K."/>
            <person name="Falciatore A."/>
            <person name="Ferrante M."/>
            <person name="Fortunato A.E."/>
            <person name="Gloeckner G."/>
            <person name="Gruber A."/>
            <person name="Hipkin R."/>
            <person name="Janech M."/>
            <person name="Kroth P."/>
            <person name="Leese F."/>
            <person name="Lindquist E."/>
            <person name="Lyon B.R."/>
            <person name="Martin J."/>
            <person name="Mayer C."/>
            <person name="Parker M."/>
            <person name="Quesneville H."/>
            <person name="Raymond J."/>
            <person name="Uhlig C."/>
            <person name="Valentin K.U."/>
            <person name="Worden A.Z."/>
            <person name="Armbrust E.V."/>
            <person name="Bowler C."/>
            <person name="Green B."/>
            <person name="Moulton V."/>
            <person name="Van Oosterhout C."/>
            <person name="Grigoriev I."/>
        </authorList>
    </citation>
    <scope>NUCLEOTIDE SEQUENCE [LARGE SCALE GENOMIC DNA]</scope>
    <source>
        <strain evidence="2 3">CCMP1102</strain>
    </source>
</reference>
<keyword evidence="3" id="KW-1185">Reference proteome</keyword>
<name>A0A1E7EJ66_9STRA</name>
<feature type="domain" description="Helicase-associated" evidence="1">
    <location>
        <begin position="65"/>
        <end position="126"/>
    </location>
</feature>
<dbReference type="PANTHER" id="PTHR33418">
    <property type="entry name" value="HELICASE-ASSOCIATED"/>
    <property type="match status" value="1"/>
</dbReference>
<accession>A0A1E7EJ66</accession>
<feature type="non-terminal residue" evidence="2">
    <location>
        <position position="128"/>
    </location>
</feature>
<evidence type="ECO:0000313" key="3">
    <source>
        <dbReference type="Proteomes" id="UP000095751"/>
    </source>
</evidence>
<feature type="domain" description="Helicase-associated" evidence="1">
    <location>
        <begin position="1"/>
        <end position="59"/>
    </location>
</feature>
<dbReference type="Gene3D" id="6.10.140.530">
    <property type="match status" value="2"/>
</dbReference>
<dbReference type="AlphaFoldDB" id="A0A1E7EJ66"/>
<evidence type="ECO:0000259" key="1">
    <source>
        <dbReference type="Pfam" id="PF03457"/>
    </source>
</evidence>
<dbReference type="EMBL" id="KV784442">
    <property type="protein sequence ID" value="OEU05934.1"/>
    <property type="molecule type" value="Genomic_DNA"/>
</dbReference>
<dbReference type="InParanoid" id="A0A1E7EJ66"/>
<dbReference type="OrthoDB" id="70932at2759"/>
<evidence type="ECO:0000313" key="2">
    <source>
        <dbReference type="EMBL" id="OEU05934.1"/>
    </source>
</evidence>
<dbReference type="PANTHER" id="PTHR33418:SF1">
    <property type="entry name" value="HELICASE-ASSOCIATED DOMAIN-CONTAINING PROTEIN"/>
    <property type="match status" value="1"/>
</dbReference>
<gene>
    <name evidence="2" type="ORF">FRACYDRAFT_154306</name>
</gene>
<organism evidence="2 3">
    <name type="scientific">Fragilariopsis cylindrus CCMP1102</name>
    <dbReference type="NCBI Taxonomy" id="635003"/>
    <lineage>
        <taxon>Eukaryota</taxon>
        <taxon>Sar</taxon>
        <taxon>Stramenopiles</taxon>
        <taxon>Ochrophyta</taxon>
        <taxon>Bacillariophyta</taxon>
        <taxon>Bacillariophyceae</taxon>
        <taxon>Bacillariophycidae</taxon>
        <taxon>Bacillariales</taxon>
        <taxon>Bacillariaceae</taxon>
        <taxon>Fragilariopsis</taxon>
    </lineage>
</organism>
<dbReference type="Proteomes" id="UP000095751">
    <property type="component" value="Unassembled WGS sequence"/>
</dbReference>
<dbReference type="InterPro" id="IPR005114">
    <property type="entry name" value="Helicase_assoc"/>
</dbReference>
<sequence>WDKLFQRLVAYKKQHKSTNVPQYYKEDPKLAIWVRCQRAHCTNKELSVDRINCLDSIRFVWDPLDKQWMEMYQRLVAYKKQHESTTVPQRYAADPQLGIWVSEQRRYYNNKQLSTERTNLLESIGFVW</sequence>
<protein>
    <submittedName>
        <fullName evidence="2">HA-domain-containing protein</fullName>
    </submittedName>
</protein>
<proteinExistence type="predicted"/>
<feature type="non-terminal residue" evidence="2">
    <location>
        <position position="1"/>
    </location>
</feature>
<dbReference type="Pfam" id="PF03457">
    <property type="entry name" value="HA"/>
    <property type="match status" value="2"/>
</dbReference>
<dbReference type="KEGG" id="fcy:FRACYDRAFT_154306"/>